<dbReference type="InterPro" id="IPR017896">
    <property type="entry name" value="4Fe4S_Fe-S-bd"/>
</dbReference>
<keyword evidence="6" id="KW-0560">Oxidoreductase</keyword>
<organism evidence="17 18">
    <name type="scientific">Marinobacter mobilis</name>
    <dbReference type="NCBI Taxonomy" id="488533"/>
    <lineage>
        <taxon>Bacteria</taxon>
        <taxon>Pseudomonadati</taxon>
        <taxon>Pseudomonadota</taxon>
        <taxon>Gammaproteobacteria</taxon>
        <taxon>Pseudomonadales</taxon>
        <taxon>Marinobacteraceae</taxon>
        <taxon>Marinobacter</taxon>
    </lineage>
</organism>
<dbReference type="InterPro" id="IPR007867">
    <property type="entry name" value="GMC_OxRtase_C"/>
</dbReference>
<evidence type="ECO:0000256" key="7">
    <source>
        <dbReference type="ARBA" id="ARBA00023098"/>
    </source>
</evidence>
<evidence type="ECO:0000313" key="18">
    <source>
        <dbReference type="Proteomes" id="UP000199675"/>
    </source>
</evidence>
<evidence type="ECO:0000256" key="15">
    <source>
        <dbReference type="ARBA" id="ARBA00049778"/>
    </source>
</evidence>
<dbReference type="InterPro" id="IPR003953">
    <property type="entry name" value="FAD-dep_OxRdtase_2_FAD-bd"/>
</dbReference>
<keyword evidence="5" id="KW-0274">FAD</keyword>
<name>A0A1H2S2T2_9GAMM</name>
<keyword evidence="3" id="KW-0153">Cholesterol metabolism</keyword>
<keyword evidence="7" id="KW-0443">Lipid metabolism</keyword>
<evidence type="ECO:0000256" key="6">
    <source>
        <dbReference type="ARBA" id="ARBA00023002"/>
    </source>
</evidence>
<evidence type="ECO:0000256" key="8">
    <source>
        <dbReference type="ARBA" id="ARBA00023166"/>
    </source>
</evidence>
<evidence type="ECO:0000256" key="9">
    <source>
        <dbReference type="ARBA" id="ARBA00023221"/>
    </source>
</evidence>
<dbReference type="EC" id="5.3.3.1" evidence="11"/>
<dbReference type="Pfam" id="PF05199">
    <property type="entry name" value="GMC_oxred_C"/>
    <property type="match status" value="1"/>
</dbReference>
<dbReference type="GO" id="GO:0016995">
    <property type="term" value="F:cholesterol oxidase activity"/>
    <property type="evidence" value="ECO:0007669"/>
    <property type="project" value="UniProtKB-EC"/>
</dbReference>
<evidence type="ECO:0000259" key="16">
    <source>
        <dbReference type="PROSITE" id="PS51379"/>
    </source>
</evidence>
<dbReference type="Pfam" id="PF00732">
    <property type="entry name" value="GMC_oxred_N"/>
    <property type="match status" value="1"/>
</dbReference>
<protein>
    <recommendedName>
        <fullName evidence="14">Cholesterol oxidase</fullName>
        <ecNumber evidence="13">1.1.3.6</ecNumber>
        <ecNumber evidence="11">5.3.3.1</ecNumber>
    </recommendedName>
    <alternativeName>
        <fullName evidence="15">Cholesterol isomerase</fullName>
    </alternativeName>
</protein>
<keyword evidence="8" id="KW-1207">Sterol metabolism</keyword>
<evidence type="ECO:0000256" key="2">
    <source>
        <dbReference type="ARBA" id="ARBA00010790"/>
    </source>
</evidence>
<accession>A0A1H2S2T2</accession>
<dbReference type="Proteomes" id="UP000199675">
    <property type="component" value="Unassembled WGS sequence"/>
</dbReference>
<dbReference type="InterPro" id="IPR000172">
    <property type="entry name" value="GMC_OxRdtase_N"/>
</dbReference>
<sequence length="535" mass="58182">MSDLNQNTRNHHQDYDVIIIGSGFGGSVSALRLAEKGYRVAVLEQGRRLTNEDFHKAATNPTALAWMPALGMKGFFAQEVYQHVAILRGIAVGGGSIVYGAVSLEPKDAFYQDPAWCHLSDDWRAELAPHFRTARTMLGINDNPYRGIQDDWLEQAAKTMGAHDSFGSVPQSIYFGDLNDSPRDPYFDGEGPERKGCTQCGRCFTGCAEGAKNSLDKNYLYFAEKLGVEVLPERKVTHISKSENGYLVHSEHSLNGTPHAPLVAANVIVAAGALGTMELLFACRDRYKTLPDIPASLGAHVRTNSEALVGILARDKDIDVTHGASISTHFYADDSTHITQNRLPPSYGAMKLYMMPMIDGTRPLIRALKTLLAFVLKPSQGLFTWFARDWHKRTTYLTVMQHADNELAFGYGRTLLRGFRFGLKSRLAKGGRTPSFLPQANAAARAVAQASNGVAQNTVIESVANMSVTAHVLGGAVISDSAKNGVIDTNHQVFDHPGLYVVDGSAIPANLGVNPSLTITAMAERFAAQFPTKGD</sequence>
<dbReference type="Pfam" id="PF00890">
    <property type="entry name" value="FAD_binding_2"/>
    <property type="match status" value="1"/>
</dbReference>
<dbReference type="InterPro" id="IPR052542">
    <property type="entry name" value="Cholesterol_Oxidase"/>
</dbReference>
<evidence type="ECO:0000256" key="5">
    <source>
        <dbReference type="ARBA" id="ARBA00022827"/>
    </source>
</evidence>
<dbReference type="InterPro" id="IPR036188">
    <property type="entry name" value="FAD/NAD-bd_sf"/>
</dbReference>
<dbReference type="Gene3D" id="3.50.50.60">
    <property type="entry name" value="FAD/NAD(P)-binding domain"/>
    <property type="match status" value="3"/>
</dbReference>
<keyword evidence="9" id="KW-0753">Steroid metabolism</keyword>
<reference evidence="17 18" key="1">
    <citation type="submission" date="2016-10" db="EMBL/GenBank/DDBJ databases">
        <authorList>
            <person name="de Groot N.N."/>
        </authorList>
    </citation>
    <scope>NUCLEOTIDE SEQUENCE [LARGE SCALE GENOMIC DNA]</scope>
    <source>
        <strain evidence="17 18">CGMCC 1.7059</strain>
    </source>
</reference>
<evidence type="ECO:0000256" key="11">
    <source>
        <dbReference type="ARBA" id="ARBA00038856"/>
    </source>
</evidence>
<evidence type="ECO:0000256" key="12">
    <source>
        <dbReference type="ARBA" id="ARBA00049645"/>
    </source>
</evidence>
<evidence type="ECO:0000256" key="13">
    <source>
        <dbReference type="ARBA" id="ARBA00049723"/>
    </source>
</evidence>
<comment type="cofactor">
    <cofactor evidence="1">
        <name>FAD</name>
        <dbReference type="ChEBI" id="CHEBI:57692"/>
    </cofactor>
</comment>
<dbReference type="PRINTS" id="PR00411">
    <property type="entry name" value="PNDRDTASEI"/>
</dbReference>
<dbReference type="PANTHER" id="PTHR47470">
    <property type="entry name" value="CHOLESTEROL OXIDASE"/>
    <property type="match status" value="1"/>
</dbReference>
<dbReference type="PANTHER" id="PTHR47470:SF1">
    <property type="entry name" value="FAD-DEPENDENT OXIDOREDUCTASE 2 FAD BINDING DOMAIN-CONTAINING PROTEIN"/>
    <property type="match status" value="1"/>
</dbReference>
<dbReference type="EMBL" id="FNNE01000002">
    <property type="protein sequence ID" value="SDW25875.1"/>
    <property type="molecule type" value="Genomic_DNA"/>
</dbReference>
<dbReference type="SUPFAM" id="SSF51905">
    <property type="entry name" value="FAD/NAD(P)-binding domain"/>
    <property type="match status" value="1"/>
</dbReference>
<proteinExistence type="inferred from homology"/>
<dbReference type="AlphaFoldDB" id="A0A1H2S2T2"/>
<evidence type="ECO:0000256" key="14">
    <source>
        <dbReference type="ARBA" id="ARBA00049744"/>
    </source>
</evidence>
<gene>
    <name evidence="17" type="ORF">SAMN04487960_1024</name>
</gene>
<feature type="domain" description="4Fe-4S ferredoxin-type" evidence="16">
    <location>
        <begin position="183"/>
        <end position="218"/>
    </location>
</feature>
<dbReference type="GO" id="GO:0050660">
    <property type="term" value="F:flavin adenine dinucleotide binding"/>
    <property type="evidence" value="ECO:0007669"/>
    <property type="project" value="InterPro"/>
</dbReference>
<dbReference type="GO" id="GO:0004769">
    <property type="term" value="F:steroid Delta-isomerase activity"/>
    <property type="evidence" value="ECO:0007669"/>
    <property type="project" value="UniProtKB-EC"/>
</dbReference>
<keyword evidence="4" id="KW-0285">Flavoprotein</keyword>
<evidence type="ECO:0000256" key="3">
    <source>
        <dbReference type="ARBA" id="ARBA00022548"/>
    </source>
</evidence>
<keyword evidence="10" id="KW-0413">Isomerase</keyword>
<dbReference type="GO" id="GO:0008203">
    <property type="term" value="P:cholesterol metabolic process"/>
    <property type="evidence" value="ECO:0007669"/>
    <property type="project" value="UniProtKB-KW"/>
</dbReference>
<dbReference type="RefSeq" id="WP_091811387.1">
    <property type="nucleotide sequence ID" value="NZ_FNNE01000002.1"/>
</dbReference>
<dbReference type="PROSITE" id="PS51379">
    <property type="entry name" value="4FE4S_FER_2"/>
    <property type="match status" value="1"/>
</dbReference>
<evidence type="ECO:0000313" key="17">
    <source>
        <dbReference type="EMBL" id="SDW25875.1"/>
    </source>
</evidence>
<dbReference type="EC" id="1.1.3.6" evidence="13"/>
<evidence type="ECO:0000256" key="10">
    <source>
        <dbReference type="ARBA" id="ARBA00023235"/>
    </source>
</evidence>
<evidence type="ECO:0000256" key="4">
    <source>
        <dbReference type="ARBA" id="ARBA00022630"/>
    </source>
</evidence>
<dbReference type="OrthoDB" id="9787779at2"/>
<comment type="similarity">
    <text evidence="2">Belongs to the GMC oxidoreductase family.</text>
</comment>
<comment type="pathway">
    <text evidence="12">Steroid metabolism; cholesterol degradation.</text>
</comment>
<keyword evidence="18" id="KW-1185">Reference proteome</keyword>
<dbReference type="STRING" id="488533.SAMN04487960_1024"/>
<evidence type="ECO:0000256" key="1">
    <source>
        <dbReference type="ARBA" id="ARBA00001974"/>
    </source>
</evidence>